<comment type="catalytic activity">
    <reaction evidence="22">
        <text>an N-acetyl-alpha-D-galactosaminyl derivative + UDP-alpha-D-galactose = a beta-D-galactosyl-(1-&gt;3)-N-acetyl-alpha-D-galactosaminyl derivative + UDP + H(+)</text>
        <dbReference type="Rhea" id="RHEA:15621"/>
        <dbReference type="ChEBI" id="CHEBI:15378"/>
        <dbReference type="ChEBI" id="CHEBI:28257"/>
        <dbReference type="ChEBI" id="CHEBI:58223"/>
        <dbReference type="ChEBI" id="CHEBI:66914"/>
        <dbReference type="ChEBI" id="CHEBI:133470"/>
        <dbReference type="EC" id="2.4.1.122"/>
    </reaction>
</comment>
<comment type="subunit">
    <text evidence="5">Homodimer; disulfide-linked.</text>
</comment>
<dbReference type="Proteomes" id="UP000694388">
    <property type="component" value="Unplaced"/>
</dbReference>
<name>A0A8C4Q528_EPTBU</name>
<dbReference type="Ensembl" id="ENSEBUT00000010734.1">
    <property type="protein sequence ID" value="ENSEBUP00000010191.1"/>
    <property type="gene ID" value="ENSEBUG00000006516.1"/>
</dbReference>
<evidence type="ECO:0000256" key="17">
    <source>
        <dbReference type="ARBA" id="ARBA00023211"/>
    </source>
</evidence>
<evidence type="ECO:0000256" key="23">
    <source>
        <dbReference type="ARBA" id="ARBA00059245"/>
    </source>
</evidence>
<comment type="subcellular location">
    <subcellularLocation>
        <location evidence="2">Membrane</location>
        <topology evidence="2">Single-pass type II membrane protein</topology>
    </subcellularLocation>
</comment>
<comment type="cofactor">
    <cofactor evidence="1">
        <name>Mn(2+)</name>
        <dbReference type="ChEBI" id="CHEBI:29035"/>
    </cofactor>
</comment>
<evidence type="ECO:0000256" key="24">
    <source>
        <dbReference type="SAM" id="Phobius"/>
    </source>
</evidence>
<dbReference type="PANTHER" id="PTHR23033">
    <property type="entry name" value="BETA1,3-GALACTOSYLTRANSFERASE"/>
    <property type="match status" value="1"/>
</dbReference>
<dbReference type="Pfam" id="PF02434">
    <property type="entry name" value="Fringe"/>
    <property type="match status" value="1"/>
</dbReference>
<dbReference type="GO" id="GO:0030145">
    <property type="term" value="F:manganese ion binding"/>
    <property type="evidence" value="ECO:0007669"/>
    <property type="project" value="UniProtKB-ARBA"/>
</dbReference>
<dbReference type="PANTHER" id="PTHR23033:SF13">
    <property type="entry name" value="GLYCOPROTEIN-N-ACETYLGALACTOSAMINE 3-BETA-GALACTOSYLTRANSFERASE 1"/>
    <property type="match status" value="1"/>
</dbReference>
<evidence type="ECO:0000256" key="6">
    <source>
        <dbReference type="ARBA" id="ARBA00012557"/>
    </source>
</evidence>
<organism evidence="26 27">
    <name type="scientific">Eptatretus burgeri</name>
    <name type="common">Inshore hagfish</name>
    <dbReference type="NCBI Taxonomy" id="7764"/>
    <lineage>
        <taxon>Eukaryota</taxon>
        <taxon>Metazoa</taxon>
        <taxon>Chordata</taxon>
        <taxon>Craniata</taxon>
        <taxon>Vertebrata</taxon>
        <taxon>Cyclostomata</taxon>
        <taxon>Myxini</taxon>
        <taxon>Myxiniformes</taxon>
        <taxon>Myxinidae</taxon>
        <taxon>Eptatretinae</taxon>
        <taxon>Eptatretus</taxon>
    </lineage>
</organism>
<comment type="function">
    <text evidence="23">Glycosyltransferase that generates the core 1 O-glycan Gal-beta1-3GalNAc-alpha1-Ser/Thr (T antigen), which is a precursor for many extended O-glycans in glycoproteins.</text>
</comment>
<dbReference type="GO" id="GO:0016263">
    <property type="term" value="F:glycoprotein-N-acetylgalactosamine 3-beta-galactosyltransferase activity"/>
    <property type="evidence" value="ECO:0007669"/>
    <property type="project" value="UniProtKB-EC"/>
</dbReference>
<comment type="similarity">
    <text evidence="4">Belongs to the glycosyltransferase 31 family. Beta3-Gal-T subfamily.</text>
</comment>
<dbReference type="UniPathway" id="UPA00378"/>
<keyword evidence="9 24" id="KW-0812">Transmembrane</keyword>
<keyword evidence="27" id="KW-1185">Reference proteome</keyword>
<sequence length="356" mass="41302">MQCPLLPVSWSSFCRPQKDDETCSFFRWLPLSPTLLSGIIFGYTLAYILFVLPPLLVMDDRHVVGPSNFGTHDAVFPHFAAFSANESQYPFHTRIRLLCWVMTSPRTLKSRAESIKNTWAKRCNIILYMSSETDTSFPAIGLNTSEGRSKLYLKTIKAFEFIHDNYLDKADWFLKVDDDTYVIVENLKLILSKHNPEKALYFGKHFKMHIKQGYMSGGAGYLLSKQALKRYICGVREKKCNQKSIDEDVEIGRCLEIMAVQPVDTRDKFTRETFHPFALVHHLIPAEFPARFNLELFKHYSYHGHVDGYECCSDLSVSFHYNDPSLMHVMEYLVYYLRAYGNNFQSKHNLSHINKE</sequence>
<dbReference type="AlphaFoldDB" id="A0A8C4Q528"/>
<evidence type="ECO:0000256" key="2">
    <source>
        <dbReference type="ARBA" id="ARBA00004606"/>
    </source>
</evidence>
<dbReference type="InterPro" id="IPR003378">
    <property type="entry name" value="Fringe-like_glycosylTrfase"/>
</dbReference>
<evidence type="ECO:0000256" key="21">
    <source>
        <dbReference type="ARBA" id="ARBA00043065"/>
    </source>
</evidence>
<reference evidence="26" key="1">
    <citation type="submission" date="2025-05" db="UniProtKB">
        <authorList>
            <consortium name="Ensembl"/>
        </authorList>
    </citation>
    <scope>IDENTIFICATION</scope>
</reference>
<dbReference type="Ensembl" id="ENSEBUT00000010685.1">
    <property type="protein sequence ID" value="ENSEBUP00000010144.1"/>
    <property type="gene ID" value="ENSEBUG00000006516.1"/>
</dbReference>
<dbReference type="Ensembl" id="ENSEBUT00000010696.1">
    <property type="protein sequence ID" value="ENSEBUP00000010155.1"/>
    <property type="gene ID" value="ENSEBUG00000006516.1"/>
</dbReference>
<proteinExistence type="inferred from homology"/>
<evidence type="ECO:0000256" key="16">
    <source>
        <dbReference type="ARBA" id="ARBA00023180"/>
    </source>
</evidence>
<evidence type="ECO:0000256" key="14">
    <source>
        <dbReference type="ARBA" id="ARBA00023136"/>
    </source>
</evidence>
<keyword evidence="16" id="KW-0325">Glycoprotein</keyword>
<keyword evidence="7" id="KW-0328">Glycosyltransferase</keyword>
<evidence type="ECO:0000256" key="10">
    <source>
        <dbReference type="ARBA" id="ARBA00022723"/>
    </source>
</evidence>
<evidence type="ECO:0000256" key="11">
    <source>
        <dbReference type="ARBA" id="ARBA00022741"/>
    </source>
</evidence>
<keyword evidence="17" id="KW-0464">Manganese</keyword>
<dbReference type="GO" id="GO:0000166">
    <property type="term" value="F:nucleotide binding"/>
    <property type="evidence" value="ECO:0007669"/>
    <property type="project" value="UniProtKB-KW"/>
</dbReference>
<keyword evidence="11" id="KW-0547">Nucleotide-binding</keyword>
<evidence type="ECO:0000256" key="9">
    <source>
        <dbReference type="ARBA" id="ARBA00022692"/>
    </source>
</evidence>
<evidence type="ECO:0000256" key="20">
    <source>
        <dbReference type="ARBA" id="ARBA00042009"/>
    </source>
</evidence>
<accession>A0A8C4Q528</accession>
<evidence type="ECO:0000313" key="26">
    <source>
        <dbReference type="Ensembl" id="ENSEBUP00000010144.1"/>
    </source>
</evidence>
<evidence type="ECO:0000256" key="5">
    <source>
        <dbReference type="ARBA" id="ARBA00011748"/>
    </source>
</evidence>
<feature type="transmembrane region" description="Helical" evidence="24">
    <location>
        <begin position="35"/>
        <end position="57"/>
    </location>
</feature>
<keyword evidence="14 24" id="KW-0472">Membrane</keyword>
<keyword evidence="8" id="KW-0808">Transferase</keyword>
<dbReference type="Ensembl" id="ENSEBUT00000010711.1">
    <property type="protein sequence ID" value="ENSEBUP00000010170.1"/>
    <property type="gene ID" value="ENSEBUG00000006516.1"/>
</dbReference>
<evidence type="ECO:0000256" key="13">
    <source>
        <dbReference type="ARBA" id="ARBA00022989"/>
    </source>
</evidence>
<evidence type="ECO:0000256" key="1">
    <source>
        <dbReference type="ARBA" id="ARBA00001936"/>
    </source>
</evidence>
<dbReference type="FunFam" id="3.90.550.50:FF:000017">
    <property type="entry name" value="Glycoprotein-N-acetylgalactosamine 3-beta-galactosyltransferase 1"/>
    <property type="match status" value="1"/>
</dbReference>
<dbReference type="GeneTree" id="ENSGT00940000164651"/>
<dbReference type="EC" id="2.4.1.122" evidence="6"/>
<evidence type="ECO:0000256" key="7">
    <source>
        <dbReference type="ARBA" id="ARBA00022676"/>
    </source>
</evidence>
<evidence type="ECO:0000256" key="4">
    <source>
        <dbReference type="ARBA" id="ARBA00006462"/>
    </source>
</evidence>
<comment type="pathway">
    <text evidence="3">Protein modification; protein glycosylation.</text>
</comment>
<dbReference type="Gene3D" id="3.90.550.50">
    <property type="match status" value="1"/>
</dbReference>
<evidence type="ECO:0000256" key="8">
    <source>
        <dbReference type="ARBA" id="ARBA00022679"/>
    </source>
</evidence>
<feature type="domain" description="Fringe-like glycosyltransferase" evidence="25">
    <location>
        <begin position="101"/>
        <end position="263"/>
    </location>
</feature>
<evidence type="ECO:0000256" key="18">
    <source>
        <dbReference type="ARBA" id="ARBA00040898"/>
    </source>
</evidence>
<dbReference type="OMA" id="KKANHVK"/>
<evidence type="ECO:0000313" key="27">
    <source>
        <dbReference type="Proteomes" id="UP000694388"/>
    </source>
</evidence>
<keyword evidence="10" id="KW-0479">Metal-binding</keyword>
<evidence type="ECO:0000256" key="19">
    <source>
        <dbReference type="ARBA" id="ARBA00041226"/>
    </source>
</evidence>
<dbReference type="InterPro" id="IPR026050">
    <property type="entry name" value="C1GALT1/C1GALT1_chp1"/>
</dbReference>
<evidence type="ECO:0000259" key="25">
    <source>
        <dbReference type="Pfam" id="PF02434"/>
    </source>
</evidence>
<evidence type="ECO:0000256" key="12">
    <source>
        <dbReference type="ARBA" id="ARBA00022968"/>
    </source>
</evidence>
<keyword evidence="13 24" id="KW-1133">Transmembrane helix</keyword>
<keyword evidence="12" id="KW-0735">Signal-anchor</keyword>
<evidence type="ECO:0000256" key="22">
    <source>
        <dbReference type="ARBA" id="ARBA00048842"/>
    </source>
</evidence>
<protein>
    <recommendedName>
        <fullName evidence="18">Glycoprotein-N-acetylgalactosamine 3-beta-galactosyltransferase 1</fullName>
        <ecNumber evidence="6">2.4.1.122</ecNumber>
    </recommendedName>
    <alternativeName>
        <fullName evidence="20">Core 1 O-glycan T-synthase</fullName>
    </alternativeName>
    <alternativeName>
        <fullName evidence="21">Core 1 UDP-galactose:N-acetylgalactosamine-alpha-R beta 1,3-galactosyltransferase 1</fullName>
    </alternativeName>
    <alternativeName>
        <fullName evidence="19">Core 1 beta1,3-galactosyltransferase 1</fullName>
    </alternativeName>
</protein>
<evidence type="ECO:0000256" key="3">
    <source>
        <dbReference type="ARBA" id="ARBA00004922"/>
    </source>
</evidence>
<dbReference type="GO" id="GO:0016020">
    <property type="term" value="C:membrane"/>
    <property type="evidence" value="ECO:0007669"/>
    <property type="project" value="UniProtKB-SubCell"/>
</dbReference>
<evidence type="ECO:0000256" key="15">
    <source>
        <dbReference type="ARBA" id="ARBA00023157"/>
    </source>
</evidence>
<keyword evidence="15" id="KW-1015">Disulfide bond</keyword>
<dbReference type="Ensembl" id="ENSEBUT00000010723.1">
    <property type="protein sequence ID" value="ENSEBUP00000010181.1"/>
    <property type="gene ID" value="ENSEBUG00000006516.1"/>
</dbReference>